<reference evidence="2" key="1">
    <citation type="submission" date="2022-11" db="UniProtKB">
        <authorList>
            <consortium name="WormBaseParasite"/>
        </authorList>
    </citation>
    <scope>IDENTIFICATION</scope>
</reference>
<organism evidence="1 2">
    <name type="scientific">Meloidogyne javanica</name>
    <name type="common">Root-knot nematode worm</name>
    <dbReference type="NCBI Taxonomy" id="6303"/>
    <lineage>
        <taxon>Eukaryota</taxon>
        <taxon>Metazoa</taxon>
        <taxon>Ecdysozoa</taxon>
        <taxon>Nematoda</taxon>
        <taxon>Chromadorea</taxon>
        <taxon>Rhabditida</taxon>
        <taxon>Tylenchina</taxon>
        <taxon>Tylenchomorpha</taxon>
        <taxon>Tylenchoidea</taxon>
        <taxon>Meloidogynidae</taxon>
        <taxon>Meloidogyninae</taxon>
        <taxon>Meloidogyne</taxon>
        <taxon>Meloidogyne incognita group</taxon>
    </lineage>
</organism>
<evidence type="ECO:0000313" key="2">
    <source>
        <dbReference type="WBParaSite" id="scaffold5873_cov153.g10116"/>
    </source>
</evidence>
<evidence type="ECO:0000313" key="1">
    <source>
        <dbReference type="Proteomes" id="UP000887561"/>
    </source>
</evidence>
<dbReference type="Proteomes" id="UP000887561">
    <property type="component" value="Unplaced"/>
</dbReference>
<name>A0A915MVD5_MELJA</name>
<accession>A0A915MVD5</accession>
<protein>
    <submittedName>
        <fullName evidence="2">Uncharacterized protein</fullName>
    </submittedName>
</protein>
<proteinExistence type="predicted"/>
<dbReference type="SUPFAM" id="SSF53098">
    <property type="entry name" value="Ribonuclease H-like"/>
    <property type="match status" value="1"/>
</dbReference>
<keyword evidence="1" id="KW-1185">Reference proteome</keyword>
<dbReference type="InterPro" id="IPR012337">
    <property type="entry name" value="RNaseH-like_sf"/>
</dbReference>
<dbReference type="AlphaFoldDB" id="A0A915MVD5"/>
<sequence length="210" mass="24280">MIQGRNTTISTIIPLFRVIIYALENDKNDFPTIKNAIIEGLKKRMEEKRDAKQNIKREAWNNNRDLILATMLDARFKMNYFEKTRHEEYINYLIYEAEKLSNIEVSESNDDVECPATTISNLFMDFEKSQTEQEELFGPLSPPVPSISVISTRQKAEIEVFGYLDHKTKKLKIDEDPIGFWTGENVVKWPLLTNLASKYFSAPATSSESE</sequence>
<dbReference type="WBParaSite" id="scaffold5873_cov153.g10116">
    <property type="protein sequence ID" value="scaffold5873_cov153.g10116"/>
    <property type="gene ID" value="scaffold5873_cov153.g10116"/>
</dbReference>